<feature type="transmembrane region" description="Helical" evidence="1">
    <location>
        <begin position="12"/>
        <end position="31"/>
    </location>
</feature>
<keyword evidence="1" id="KW-0812">Transmembrane</keyword>
<sequence>MKKWFHSLSNSLFRSLSLLWIWIIFLQWISYMEPIWYQETNSMVLISITLIAIMEMILPFKYGYRILIEALMVLYIIHKQLVNYWIYMPSGTTFERMVQFASNMTPYLWFVIAAWALFALTAKWINNQRRILLFIGANLIAFAVLDSFTMSVLWPEVAG</sequence>
<protein>
    <submittedName>
        <fullName evidence="2">Uncharacterized protein</fullName>
    </submittedName>
</protein>
<proteinExistence type="predicted"/>
<evidence type="ECO:0000256" key="1">
    <source>
        <dbReference type="SAM" id="Phobius"/>
    </source>
</evidence>
<keyword evidence="1" id="KW-1133">Transmembrane helix</keyword>
<evidence type="ECO:0000313" key="2">
    <source>
        <dbReference type="EMBL" id="GAF06968.1"/>
    </source>
</evidence>
<dbReference type="Proteomes" id="UP000019364">
    <property type="component" value="Unassembled WGS sequence"/>
</dbReference>
<name>W7YHA5_9BACL</name>
<feature type="transmembrane region" description="Helical" evidence="1">
    <location>
        <begin position="132"/>
        <end position="154"/>
    </location>
</feature>
<accession>W7YHA5</accession>
<dbReference type="STRING" id="1236976.JCM16418_954"/>
<gene>
    <name evidence="2" type="ORF">JCM16418_954</name>
</gene>
<dbReference type="eggNOG" id="COG1305">
    <property type="taxonomic scope" value="Bacteria"/>
</dbReference>
<dbReference type="RefSeq" id="WP_052020044.1">
    <property type="nucleotide sequence ID" value="NZ_BAVZ01000002.1"/>
</dbReference>
<evidence type="ECO:0000313" key="3">
    <source>
        <dbReference type="Proteomes" id="UP000019364"/>
    </source>
</evidence>
<feature type="transmembrane region" description="Helical" evidence="1">
    <location>
        <begin position="43"/>
        <end position="60"/>
    </location>
</feature>
<dbReference type="AlphaFoldDB" id="W7YHA5"/>
<organism evidence="2 3">
    <name type="scientific">Paenibacillus pini JCM 16418</name>
    <dbReference type="NCBI Taxonomy" id="1236976"/>
    <lineage>
        <taxon>Bacteria</taxon>
        <taxon>Bacillati</taxon>
        <taxon>Bacillota</taxon>
        <taxon>Bacilli</taxon>
        <taxon>Bacillales</taxon>
        <taxon>Paenibacillaceae</taxon>
        <taxon>Paenibacillus</taxon>
    </lineage>
</organism>
<feature type="transmembrane region" description="Helical" evidence="1">
    <location>
        <begin position="107"/>
        <end position="125"/>
    </location>
</feature>
<dbReference type="EMBL" id="BAVZ01000002">
    <property type="protein sequence ID" value="GAF06968.1"/>
    <property type="molecule type" value="Genomic_DNA"/>
</dbReference>
<comment type="caution">
    <text evidence="2">The sequence shown here is derived from an EMBL/GenBank/DDBJ whole genome shotgun (WGS) entry which is preliminary data.</text>
</comment>
<keyword evidence="3" id="KW-1185">Reference proteome</keyword>
<feature type="transmembrane region" description="Helical" evidence="1">
    <location>
        <begin position="67"/>
        <end position="87"/>
    </location>
</feature>
<reference evidence="2 3" key="1">
    <citation type="journal article" date="2014" name="Genome Announc.">
        <title>Draft Genome Sequence of Paenibacillus pini JCM 16418T, Isolated from the Rhizosphere of Pine Tree.</title>
        <authorList>
            <person name="Yuki M."/>
            <person name="Oshima K."/>
            <person name="Suda W."/>
            <person name="Oshida Y."/>
            <person name="Kitamura K."/>
            <person name="Iida Y."/>
            <person name="Hattori M."/>
            <person name="Ohkuma M."/>
        </authorList>
    </citation>
    <scope>NUCLEOTIDE SEQUENCE [LARGE SCALE GENOMIC DNA]</scope>
    <source>
        <strain evidence="2 3">JCM 16418</strain>
    </source>
</reference>
<keyword evidence="1" id="KW-0472">Membrane</keyword>